<accession>A0A0D2NCF9</accession>
<keyword evidence="2" id="KW-1185">Reference proteome</keyword>
<proteinExistence type="predicted"/>
<reference evidence="2" key="1">
    <citation type="submission" date="2014-04" db="EMBL/GenBank/DDBJ databases">
        <title>Evolutionary Origins and Diversification of the Mycorrhizal Mutualists.</title>
        <authorList>
            <consortium name="DOE Joint Genome Institute"/>
            <consortium name="Mycorrhizal Genomics Consortium"/>
            <person name="Kohler A."/>
            <person name="Kuo A."/>
            <person name="Nagy L.G."/>
            <person name="Floudas D."/>
            <person name="Copeland A."/>
            <person name="Barry K.W."/>
            <person name="Cichocki N."/>
            <person name="Veneault-Fourrey C."/>
            <person name="LaButti K."/>
            <person name="Lindquist E.A."/>
            <person name="Lipzen A."/>
            <person name="Lundell T."/>
            <person name="Morin E."/>
            <person name="Murat C."/>
            <person name="Riley R."/>
            <person name="Ohm R."/>
            <person name="Sun H."/>
            <person name="Tunlid A."/>
            <person name="Henrissat B."/>
            <person name="Grigoriev I.V."/>
            <person name="Hibbett D.S."/>
            <person name="Martin F."/>
        </authorList>
    </citation>
    <scope>NUCLEOTIDE SEQUENCE [LARGE SCALE GENOMIC DNA]</scope>
    <source>
        <strain evidence="2">FD-334 SS-4</strain>
    </source>
</reference>
<organism evidence="1 2">
    <name type="scientific">Hypholoma sublateritium (strain FD-334 SS-4)</name>
    <dbReference type="NCBI Taxonomy" id="945553"/>
    <lineage>
        <taxon>Eukaryota</taxon>
        <taxon>Fungi</taxon>
        <taxon>Dikarya</taxon>
        <taxon>Basidiomycota</taxon>
        <taxon>Agaricomycotina</taxon>
        <taxon>Agaricomycetes</taxon>
        <taxon>Agaricomycetidae</taxon>
        <taxon>Agaricales</taxon>
        <taxon>Agaricineae</taxon>
        <taxon>Strophariaceae</taxon>
        <taxon>Hypholoma</taxon>
    </lineage>
</organism>
<protein>
    <submittedName>
        <fullName evidence="1">Uncharacterized protein</fullName>
    </submittedName>
</protein>
<evidence type="ECO:0000313" key="1">
    <source>
        <dbReference type="EMBL" id="KJA14231.1"/>
    </source>
</evidence>
<gene>
    <name evidence="1" type="ORF">HYPSUDRAFT_208896</name>
</gene>
<evidence type="ECO:0000313" key="2">
    <source>
        <dbReference type="Proteomes" id="UP000054270"/>
    </source>
</evidence>
<name>A0A0D2NCF9_HYPSF</name>
<dbReference type="AlphaFoldDB" id="A0A0D2NCF9"/>
<sequence>MYRYFRPAEGGTDPPKKIEHQLLLKSPVKEEEKDGRMYMYDSKGNFVGYGQFAPHKHLSKEKMEDKEPAKVPKSEAAAEILYRRTSDGQFVAVSQVDQPPTVFPAKVEAPTIPKQPPEAPSATLARIPTRRNSISMSDPRIKDWNGWPDGPFTCDLTFDEYQATGNLKISLLPIVRPPWSRAETLPQRLQSVNRPSTRLGWMRSRHTGS</sequence>
<dbReference type="EMBL" id="KN817689">
    <property type="protein sequence ID" value="KJA14231.1"/>
    <property type="molecule type" value="Genomic_DNA"/>
</dbReference>
<dbReference type="Proteomes" id="UP000054270">
    <property type="component" value="Unassembled WGS sequence"/>
</dbReference>